<dbReference type="InterPro" id="IPR002589">
    <property type="entry name" value="Macro_dom"/>
</dbReference>
<reference evidence="3 4" key="1">
    <citation type="submission" date="2020-08" db="EMBL/GenBank/DDBJ databases">
        <title>Genomic Encyclopedia of Type Strains, Phase IV (KMG-V): Genome sequencing to study the core and pangenomes of soil and plant-associated prokaryotes.</title>
        <authorList>
            <person name="Whitman W."/>
        </authorList>
    </citation>
    <scope>NUCLEOTIDE SEQUENCE [LARGE SCALE GENOMIC DNA]</scope>
    <source>
        <strain evidence="3 4">M8UP14</strain>
    </source>
</reference>
<dbReference type="SUPFAM" id="SSF52949">
    <property type="entry name" value="Macro domain-like"/>
    <property type="match status" value="1"/>
</dbReference>
<evidence type="ECO:0000256" key="1">
    <source>
        <dbReference type="ARBA" id="ARBA00035885"/>
    </source>
</evidence>
<dbReference type="Pfam" id="PF01661">
    <property type="entry name" value="Macro"/>
    <property type="match status" value="1"/>
</dbReference>
<dbReference type="Gene3D" id="3.40.220.10">
    <property type="entry name" value="Leucine Aminopeptidase, subunit E, domain 1"/>
    <property type="match status" value="1"/>
</dbReference>
<gene>
    <name evidence="3" type="ORF">HDF16_002129</name>
</gene>
<dbReference type="PROSITE" id="PS51154">
    <property type="entry name" value="MACRO"/>
    <property type="match status" value="1"/>
</dbReference>
<dbReference type="Proteomes" id="UP000540989">
    <property type="component" value="Unassembled WGS sequence"/>
</dbReference>
<dbReference type="SMART" id="SM00506">
    <property type="entry name" value="A1pp"/>
    <property type="match status" value="1"/>
</dbReference>
<dbReference type="InterPro" id="IPR043472">
    <property type="entry name" value="Macro_dom-like"/>
</dbReference>
<dbReference type="InterPro" id="IPR050892">
    <property type="entry name" value="ADP-ribose_metab_enzymes"/>
</dbReference>
<keyword evidence="4" id="KW-1185">Reference proteome</keyword>
<dbReference type="RefSeq" id="WP_184216348.1">
    <property type="nucleotide sequence ID" value="NZ_JACHIP010000003.1"/>
</dbReference>
<dbReference type="PANTHER" id="PTHR12521:SF0">
    <property type="entry name" value="ADP-RIBOSE GLYCOHYDROLASE OARD1"/>
    <property type="match status" value="1"/>
</dbReference>
<evidence type="ECO:0000313" key="3">
    <source>
        <dbReference type="EMBL" id="MBB5057423.1"/>
    </source>
</evidence>
<dbReference type="GO" id="GO:0140291">
    <property type="term" value="P:peptidyl-glutamate ADP-deribosylation"/>
    <property type="evidence" value="ECO:0007669"/>
    <property type="project" value="TreeGrafter"/>
</dbReference>
<dbReference type="CDD" id="cd02901">
    <property type="entry name" value="Macro_Poa1p-like"/>
    <property type="match status" value="1"/>
</dbReference>
<feature type="domain" description="Macro" evidence="2">
    <location>
        <begin position="1"/>
        <end position="154"/>
    </location>
</feature>
<dbReference type="EMBL" id="JACHIP010000003">
    <property type="protein sequence ID" value="MBB5057423.1"/>
    <property type="molecule type" value="Genomic_DNA"/>
</dbReference>
<sequence length="360" mass="40906">MKFLQGNLLDAPTEALVNTVNTVGVMGKGIALMFKEAFPANFRAYEDACKKKQVRVGHMFVTENPTFEGPRWIINFPTKKHWRQPSKLEWIKEGLQDLKSVIRERNIRSIALPPLGAGNGGLDWNDVRPEIACALADLSDVDVLVYEPTDKYQNVAKCTGVEKLTPARALIAEMIRRYWVLGIECTYLEVQKLGWFLERTIDSLKIEDPLDLQFVADKYGPYSDRLRHLLDGLDGTYLRCDKRLSDAGPSDTIWFDDARRKHVDLFFQQDENRPFETVLDITAHRIDGFQSPLGMELLATVDWLIEREHCKPSLKGIQAGLKAWPAGRPAAERKLRLFDDRLIKLALDRITTPTPGTLSA</sequence>
<dbReference type="AlphaFoldDB" id="A0A7W8E2Y6"/>
<organism evidence="3 4">
    <name type="scientific">Granulicella aggregans</name>
    <dbReference type="NCBI Taxonomy" id="474949"/>
    <lineage>
        <taxon>Bacteria</taxon>
        <taxon>Pseudomonadati</taxon>
        <taxon>Acidobacteriota</taxon>
        <taxon>Terriglobia</taxon>
        <taxon>Terriglobales</taxon>
        <taxon>Acidobacteriaceae</taxon>
        <taxon>Granulicella</taxon>
    </lineage>
</organism>
<protein>
    <submittedName>
        <fullName evidence="3">O-acetyl-ADP-ribose deacetylase (Regulator of RNase III)</fullName>
    </submittedName>
</protein>
<dbReference type="PANTHER" id="PTHR12521">
    <property type="entry name" value="PROTEIN C6ORF130"/>
    <property type="match status" value="1"/>
</dbReference>
<accession>A0A7W8E2Y6</accession>
<name>A0A7W8E2Y6_9BACT</name>
<evidence type="ECO:0000313" key="4">
    <source>
        <dbReference type="Proteomes" id="UP000540989"/>
    </source>
</evidence>
<proteinExistence type="predicted"/>
<evidence type="ECO:0000259" key="2">
    <source>
        <dbReference type="PROSITE" id="PS51154"/>
    </source>
</evidence>
<comment type="caution">
    <text evidence="3">The sequence shown here is derived from an EMBL/GenBank/DDBJ whole genome shotgun (WGS) entry which is preliminary data.</text>
</comment>
<comment type="catalytic activity">
    <reaction evidence="1">
        <text>an N-(ADP-alpha-D-ribosyl)-thymidine in DNA + H2O = a thymidine in DNA + ADP-D-ribose</text>
        <dbReference type="Rhea" id="RHEA:71655"/>
        <dbReference type="Rhea" id="RHEA-COMP:13556"/>
        <dbReference type="Rhea" id="RHEA-COMP:18051"/>
        <dbReference type="ChEBI" id="CHEBI:15377"/>
        <dbReference type="ChEBI" id="CHEBI:57967"/>
        <dbReference type="ChEBI" id="CHEBI:137386"/>
        <dbReference type="ChEBI" id="CHEBI:191199"/>
    </reaction>
    <physiologicalReaction direction="left-to-right" evidence="1">
        <dbReference type="Rhea" id="RHEA:71656"/>
    </physiologicalReaction>
</comment>